<dbReference type="AlphaFoldDB" id="A0A4V3BLA7"/>
<name>A0A4V3BLA7_9MICO</name>
<dbReference type="Gene3D" id="1.10.10.2910">
    <property type="match status" value="1"/>
</dbReference>
<dbReference type="InterPro" id="IPR010359">
    <property type="entry name" value="IrrE_HExxH"/>
</dbReference>
<feature type="domain" description="IrrE N-terminal-like" evidence="1">
    <location>
        <begin position="72"/>
        <end position="107"/>
    </location>
</feature>
<dbReference type="STRING" id="2035.RU06_07790"/>
<sequence>MTRDDTAGGSADVWRDRADFVSEFWARGAAEGWSDVDQAVSAAAAVVGKPIVVREEAFLAAEPVCGFVATLERQHLIMISPTASRTFRSFVIGHELGHILHRHQDHAPQAAYIRDVIPDLPEYKVERALARGLFSNEYEHEAEVFADRLAGLIRDHRDRPSAFRGVFG</sequence>
<dbReference type="Pfam" id="PF06114">
    <property type="entry name" value="Peptidase_M78"/>
    <property type="match status" value="1"/>
</dbReference>
<comment type="caution">
    <text evidence="2">The sequence shown here is derived from an EMBL/GenBank/DDBJ whole genome shotgun (WGS) entry which is preliminary data.</text>
</comment>
<dbReference type="RefSeq" id="WP_133518608.1">
    <property type="nucleotide sequence ID" value="NZ_SNVW01000002.1"/>
</dbReference>
<evidence type="ECO:0000259" key="1">
    <source>
        <dbReference type="Pfam" id="PF06114"/>
    </source>
</evidence>
<dbReference type="OrthoDB" id="4144896at2"/>
<dbReference type="Proteomes" id="UP000295764">
    <property type="component" value="Unassembled WGS sequence"/>
</dbReference>
<accession>A0A4V3BLA7</accession>
<reference evidence="2 3" key="1">
    <citation type="submission" date="2019-03" db="EMBL/GenBank/DDBJ databases">
        <title>Genomic analyses of the natural microbiome of Caenorhabditis elegans.</title>
        <authorList>
            <person name="Samuel B."/>
        </authorList>
    </citation>
    <scope>NUCLEOTIDE SEQUENCE [LARGE SCALE GENOMIC DNA]</scope>
    <source>
        <strain evidence="2 3">JUb65</strain>
    </source>
</reference>
<evidence type="ECO:0000313" key="2">
    <source>
        <dbReference type="EMBL" id="TDN45622.1"/>
    </source>
</evidence>
<dbReference type="EMBL" id="SNVW01000002">
    <property type="protein sequence ID" value="TDN45622.1"/>
    <property type="molecule type" value="Genomic_DNA"/>
</dbReference>
<gene>
    <name evidence="2" type="ORF">EDF64_10230</name>
</gene>
<protein>
    <submittedName>
        <fullName evidence="2">Uncharacterized protein DUF955</fullName>
    </submittedName>
</protein>
<evidence type="ECO:0000313" key="3">
    <source>
        <dbReference type="Proteomes" id="UP000295764"/>
    </source>
</evidence>
<organism evidence="2 3">
    <name type="scientific">Curtobacterium flaccumfaciens</name>
    <dbReference type="NCBI Taxonomy" id="2035"/>
    <lineage>
        <taxon>Bacteria</taxon>
        <taxon>Bacillati</taxon>
        <taxon>Actinomycetota</taxon>
        <taxon>Actinomycetes</taxon>
        <taxon>Micrococcales</taxon>
        <taxon>Microbacteriaceae</taxon>
        <taxon>Curtobacterium</taxon>
    </lineage>
</organism>
<proteinExistence type="predicted"/>